<accession>A0A926I5B9</accession>
<reference evidence="5" key="1">
    <citation type="submission" date="2020-08" db="EMBL/GenBank/DDBJ databases">
        <title>Genome public.</title>
        <authorList>
            <person name="Liu C."/>
            <person name="Sun Q."/>
        </authorList>
    </citation>
    <scope>NUCLEOTIDE SEQUENCE</scope>
    <source>
        <strain evidence="5">NSJ-31</strain>
    </source>
</reference>
<dbReference type="InterPro" id="IPR013096">
    <property type="entry name" value="Cupin_2"/>
</dbReference>
<evidence type="ECO:0000256" key="2">
    <source>
        <dbReference type="ARBA" id="ARBA00023125"/>
    </source>
</evidence>
<dbReference type="Proteomes" id="UP000653127">
    <property type="component" value="Unassembled WGS sequence"/>
</dbReference>
<dbReference type="GO" id="GO:0003700">
    <property type="term" value="F:DNA-binding transcription factor activity"/>
    <property type="evidence" value="ECO:0007669"/>
    <property type="project" value="InterPro"/>
</dbReference>
<evidence type="ECO:0000313" key="6">
    <source>
        <dbReference type="Proteomes" id="UP000653127"/>
    </source>
</evidence>
<dbReference type="SMART" id="SM00342">
    <property type="entry name" value="HTH_ARAC"/>
    <property type="match status" value="1"/>
</dbReference>
<dbReference type="InterPro" id="IPR011051">
    <property type="entry name" value="RmlC_Cupin_sf"/>
</dbReference>
<keyword evidence="1" id="KW-0805">Transcription regulation</keyword>
<dbReference type="CDD" id="cd02208">
    <property type="entry name" value="cupin_RmlC-like"/>
    <property type="match status" value="1"/>
</dbReference>
<dbReference type="PRINTS" id="PR00032">
    <property type="entry name" value="HTHARAC"/>
</dbReference>
<organism evidence="5 6">
    <name type="scientific">Ligaoa zhengdingensis</name>
    <dbReference type="NCBI Taxonomy" id="2763658"/>
    <lineage>
        <taxon>Bacteria</taxon>
        <taxon>Bacillati</taxon>
        <taxon>Bacillota</taxon>
        <taxon>Clostridia</taxon>
        <taxon>Eubacteriales</taxon>
        <taxon>Oscillospiraceae</taxon>
        <taxon>Ligaoa</taxon>
    </lineage>
</organism>
<name>A0A926I5B9_9FIRM</name>
<evidence type="ECO:0000259" key="4">
    <source>
        <dbReference type="PROSITE" id="PS01124"/>
    </source>
</evidence>
<sequence>MGLQKCGLSVNSEGREIQTHGTFEFPCAGYSAVYTNAPKDVIPWHWHEELEVAYVKSGSIQVQVPGKQYLLNTGDCIVINSNIPHHAVAKDQCDLRSLVFHPLLITGNNISVFAQKYMAPLVSCSSLDSFQPKTACDQAIAENFQIAFEALVHDVPGLEFVVREHLSLICFYLWQQIRHTAPTEALAAHHDTIRIREMLEYIHANYADDITLADIARTANIGERECLRCFQRTIQLSPMQYLLKYRVMQGAVLLETERTKTISEISGLCGFDSPSNFAKMFKRFYGCSPREYRRKNNAM</sequence>
<dbReference type="PROSITE" id="PS01124">
    <property type="entry name" value="HTH_ARAC_FAMILY_2"/>
    <property type="match status" value="1"/>
</dbReference>
<dbReference type="Pfam" id="PF12833">
    <property type="entry name" value="HTH_18"/>
    <property type="match status" value="1"/>
</dbReference>
<protein>
    <submittedName>
        <fullName evidence="5">AraC family transcriptional regulator</fullName>
    </submittedName>
</protein>
<keyword evidence="3" id="KW-0804">Transcription</keyword>
<feature type="domain" description="HTH araC/xylS-type" evidence="4">
    <location>
        <begin position="196"/>
        <end position="295"/>
    </location>
</feature>
<dbReference type="Pfam" id="PF07883">
    <property type="entry name" value="Cupin_2"/>
    <property type="match status" value="1"/>
</dbReference>
<dbReference type="Gene3D" id="1.10.10.60">
    <property type="entry name" value="Homeodomain-like"/>
    <property type="match status" value="2"/>
</dbReference>
<evidence type="ECO:0000256" key="3">
    <source>
        <dbReference type="ARBA" id="ARBA00023163"/>
    </source>
</evidence>
<proteinExistence type="predicted"/>
<dbReference type="InterPro" id="IPR009057">
    <property type="entry name" value="Homeodomain-like_sf"/>
</dbReference>
<dbReference type="RefSeq" id="WP_249283412.1">
    <property type="nucleotide sequence ID" value="NZ_JACRST010000018.1"/>
</dbReference>
<dbReference type="PANTHER" id="PTHR43280">
    <property type="entry name" value="ARAC-FAMILY TRANSCRIPTIONAL REGULATOR"/>
    <property type="match status" value="1"/>
</dbReference>
<keyword evidence="6" id="KW-1185">Reference proteome</keyword>
<dbReference type="InterPro" id="IPR014710">
    <property type="entry name" value="RmlC-like_jellyroll"/>
</dbReference>
<dbReference type="InterPro" id="IPR018060">
    <property type="entry name" value="HTH_AraC"/>
</dbReference>
<dbReference type="GO" id="GO:0043565">
    <property type="term" value="F:sequence-specific DNA binding"/>
    <property type="evidence" value="ECO:0007669"/>
    <property type="project" value="InterPro"/>
</dbReference>
<dbReference type="InterPro" id="IPR020449">
    <property type="entry name" value="Tscrpt_reg_AraC-type_HTH"/>
</dbReference>
<dbReference type="SUPFAM" id="SSF46689">
    <property type="entry name" value="Homeodomain-like"/>
    <property type="match status" value="1"/>
</dbReference>
<gene>
    <name evidence="5" type="ORF">H8711_10570</name>
</gene>
<evidence type="ECO:0000313" key="5">
    <source>
        <dbReference type="EMBL" id="MBC8547368.1"/>
    </source>
</evidence>
<dbReference type="Gene3D" id="2.60.120.10">
    <property type="entry name" value="Jelly Rolls"/>
    <property type="match status" value="1"/>
</dbReference>
<dbReference type="SUPFAM" id="SSF51182">
    <property type="entry name" value="RmlC-like cupins"/>
    <property type="match status" value="1"/>
</dbReference>
<evidence type="ECO:0000256" key="1">
    <source>
        <dbReference type="ARBA" id="ARBA00023015"/>
    </source>
</evidence>
<dbReference type="PANTHER" id="PTHR43280:SF27">
    <property type="entry name" value="TRANSCRIPTIONAL REGULATOR MTLR"/>
    <property type="match status" value="1"/>
</dbReference>
<dbReference type="AlphaFoldDB" id="A0A926I5B9"/>
<keyword evidence="2" id="KW-0238">DNA-binding</keyword>
<dbReference type="EMBL" id="JACRST010000018">
    <property type="protein sequence ID" value="MBC8547368.1"/>
    <property type="molecule type" value="Genomic_DNA"/>
</dbReference>
<comment type="caution">
    <text evidence="5">The sequence shown here is derived from an EMBL/GenBank/DDBJ whole genome shotgun (WGS) entry which is preliminary data.</text>
</comment>